<evidence type="ECO:0008006" key="3">
    <source>
        <dbReference type="Google" id="ProtNLM"/>
    </source>
</evidence>
<protein>
    <recommendedName>
        <fullName evidence="3">Antitoxin</fullName>
    </recommendedName>
</protein>
<accession>A0A4P8R1S1</accession>
<dbReference type="RefSeq" id="WP_137726632.1">
    <property type="nucleotide sequence ID" value="NZ_CP029709.1"/>
</dbReference>
<sequence length="72" mass="8334">MKERVNITLDSKYKDIFSKYMNLAEVPVSTYFNSIMVKDAIALSQMINEKTTYVEAKEIAKNYFSLKIEEGV</sequence>
<proteinExistence type="predicted"/>
<evidence type="ECO:0000313" key="1">
    <source>
        <dbReference type="EMBL" id="QCR14815.1"/>
    </source>
</evidence>
<name>A0A4P8R1S1_METMZ</name>
<reference evidence="1 2" key="1">
    <citation type="submission" date="2018-05" db="EMBL/GenBank/DDBJ databases">
        <title>Methanosarcina gilichinskyana sp. nov., a novel methanogenic archaeon isolated from Holocene permafrost, North East Russia.</title>
        <authorList>
            <person name="Oshurkova V."/>
            <person name="Meer M."/>
            <person name="Bochkareva O."/>
            <person name="Shcherbakova V."/>
        </authorList>
    </citation>
    <scope>NUCLEOTIDE SEQUENCE [LARGE SCALE GENOMIC DNA]</scope>
    <source>
        <strain evidence="1 2">JL01</strain>
    </source>
</reference>
<dbReference type="AlphaFoldDB" id="A0A4P8R1S1"/>
<gene>
    <name evidence="1" type="ORF">DKM28_00985</name>
</gene>
<organism evidence="1 2">
    <name type="scientific">Methanosarcina mazei</name>
    <name type="common">Methanosarcina frisia</name>
    <dbReference type="NCBI Taxonomy" id="2209"/>
    <lineage>
        <taxon>Archaea</taxon>
        <taxon>Methanobacteriati</taxon>
        <taxon>Methanobacteriota</taxon>
        <taxon>Stenosarchaea group</taxon>
        <taxon>Methanomicrobia</taxon>
        <taxon>Methanosarcinales</taxon>
        <taxon>Methanosarcinaceae</taxon>
        <taxon>Methanosarcina</taxon>
    </lineage>
</organism>
<evidence type="ECO:0000313" key="2">
    <source>
        <dbReference type="Proteomes" id="UP000300067"/>
    </source>
</evidence>
<dbReference type="Proteomes" id="UP000300067">
    <property type="component" value="Chromosome"/>
</dbReference>
<dbReference type="EMBL" id="CP029709">
    <property type="protein sequence ID" value="QCR14815.1"/>
    <property type="molecule type" value="Genomic_DNA"/>
</dbReference>